<keyword evidence="2" id="KW-1133">Transmembrane helix</keyword>
<dbReference type="RefSeq" id="WP_132209501.1">
    <property type="nucleotide sequence ID" value="NZ_SLWN01000004.1"/>
</dbReference>
<keyword evidence="5" id="KW-1185">Reference proteome</keyword>
<evidence type="ECO:0000313" key="5">
    <source>
        <dbReference type="Proteomes" id="UP000294508"/>
    </source>
</evidence>
<feature type="compositionally biased region" description="Low complexity" evidence="1">
    <location>
        <begin position="137"/>
        <end position="152"/>
    </location>
</feature>
<comment type="caution">
    <text evidence="4">The sequence shown here is derived from an EMBL/GenBank/DDBJ whole genome shotgun (WGS) entry which is preliminary data.</text>
</comment>
<name>A0A4R2HNL8_9ACTN</name>
<reference evidence="4 5" key="1">
    <citation type="journal article" date="2015" name="Stand. Genomic Sci.">
        <title>Genomic Encyclopedia of Bacterial and Archaeal Type Strains, Phase III: the genomes of soil and plant-associated and newly described type strains.</title>
        <authorList>
            <person name="Whitman W.B."/>
            <person name="Woyke T."/>
            <person name="Klenk H.P."/>
            <person name="Zhou Y."/>
            <person name="Lilburn T.G."/>
            <person name="Beck B.J."/>
            <person name="De Vos P."/>
            <person name="Vandamme P."/>
            <person name="Eisen J.A."/>
            <person name="Garrity G."/>
            <person name="Hugenholtz P."/>
            <person name="Kyrpides N.C."/>
        </authorList>
    </citation>
    <scope>NUCLEOTIDE SEQUENCE [LARGE SCALE GENOMIC DNA]</scope>
    <source>
        <strain evidence="4 5">VKM Ac-2572</strain>
    </source>
</reference>
<feature type="region of interest" description="Disordered" evidence="1">
    <location>
        <begin position="135"/>
        <end position="167"/>
    </location>
</feature>
<evidence type="ECO:0000259" key="3">
    <source>
        <dbReference type="Pfam" id="PF23494"/>
    </source>
</evidence>
<evidence type="ECO:0000256" key="1">
    <source>
        <dbReference type="SAM" id="MobiDB-lite"/>
    </source>
</evidence>
<accession>A0A4R2HNL8</accession>
<feature type="transmembrane region" description="Helical" evidence="2">
    <location>
        <begin position="223"/>
        <end position="245"/>
    </location>
</feature>
<evidence type="ECO:0000313" key="4">
    <source>
        <dbReference type="EMBL" id="TCO32744.1"/>
    </source>
</evidence>
<keyword evidence="2" id="KW-0472">Membrane</keyword>
<organism evidence="4 5">
    <name type="scientific">Kribbella steppae</name>
    <dbReference type="NCBI Taxonomy" id="2512223"/>
    <lineage>
        <taxon>Bacteria</taxon>
        <taxon>Bacillati</taxon>
        <taxon>Actinomycetota</taxon>
        <taxon>Actinomycetes</taxon>
        <taxon>Propionibacteriales</taxon>
        <taxon>Kribbellaceae</taxon>
        <taxon>Kribbella</taxon>
    </lineage>
</organism>
<feature type="domain" description="YqeB PH" evidence="3">
    <location>
        <begin position="226"/>
        <end position="319"/>
    </location>
</feature>
<keyword evidence="2" id="KW-0812">Transmembrane</keyword>
<feature type="transmembrane region" description="Helical" evidence="2">
    <location>
        <begin position="20"/>
        <end position="37"/>
    </location>
</feature>
<feature type="transmembrane region" description="Helical" evidence="2">
    <location>
        <begin position="197"/>
        <end position="217"/>
    </location>
</feature>
<dbReference type="InterPro" id="IPR057798">
    <property type="entry name" value="PH_YqeB"/>
</dbReference>
<dbReference type="AlphaFoldDB" id="A0A4R2HNL8"/>
<proteinExistence type="predicted"/>
<gene>
    <name evidence="4" type="ORF">EV652_104350</name>
</gene>
<dbReference type="Proteomes" id="UP000294508">
    <property type="component" value="Unassembled WGS sequence"/>
</dbReference>
<protein>
    <recommendedName>
        <fullName evidence="3">YqeB PH domain-containing protein</fullName>
    </recommendedName>
</protein>
<dbReference type="EMBL" id="SLWN01000004">
    <property type="protein sequence ID" value="TCO32744.1"/>
    <property type="molecule type" value="Genomic_DNA"/>
</dbReference>
<dbReference type="OrthoDB" id="3830536at2"/>
<dbReference type="Pfam" id="PF23494">
    <property type="entry name" value="bPH_10"/>
    <property type="match status" value="1"/>
</dbReference>
<feature type="transmembrane region" description="Helical" evidence="2">
    <location>
        <begin position="43"/>
        <end position="62"/>
    </location>
</feature>
<evidence type="ECO:0000256" key="2">
    <source>
        <dbReference type="SAM" id="Phobius"/>
    </source>
</evidence>
<sequence length="330" mass="34442">MTGQATVVHARKTVTPRPRAQVGLAVVLAVFAVLELMNGDLVVALVIAAGAVLVLPSTYGVARRAARRQPDWIEVRPDRIVAVRSTGASWELLRAPDSVLQVHDVDGHPQLSISGNGSIPLARYDVDEIGRAARANGWPWTPPGSTTPIGSTQAGSTQAGSTPAADAVPLAPDETRIQLRDGSSQLPQLMAKLSPGLVIALAICVAVGAVAMGFAGVSPTVTVISLISVAVALGLAIAAVAIVSVRLDSLAITITPQRVTLAHGTQTSQVVQRTAVATATVGSRWARLRDPNGKALLWLPLRPRRDDVLNALARNGWPTSESPGGLRRHL</sequence>